<feature type="compositionally biased region" description="Polar residues" evidence="1">
    <location>
        <begin position="552"/>
        <end position="562"/>
    </location>
</feature>
<dbReference type="PANTHER" id="PTHR36840:SF1">
    <property type="entry name" value="BLL5714 PROTEIN"/>
    <property type="match status" value="1"/>
</dbReference>
<keyword evidence="2" id="KW-1133">Transmembrane helix</keyword>
<feature type="transmembrane region" description="Helical" evidence="2">
    <location>
        <begin position="477"/>
        <end position="493"/>
    </location>
</feature>
<proteinExistence type="predicted"/>
<feature type="transmembrane region" description="Helical" evidence="2">
    <location>
        <begin position="365"/>
        <end position="384"/>
    </location>
</feature>
<evidence type="ECO:0000313" key="4">
    <source>
        <dbReference type="Proteomes" id="UP000044841"/>
    </source>
</evidence>
<evidence type="ECO:0000313" key="3">
    <source>
        <dbReference type="EMBL" id="CUA70032.1"/>
    </source>
</evidence>
<feature type="transmembrane region" description="Helical" evidence="2">
    <location>
        <begin position="437"/>
        <end position="456"/>
    </location>
</feature>
<name>A0A0K6FVK4_9AGAM</name>
<feature type="transmembrane region" description="Helical" evidence="2">
    <location>
        <begin position="405"/>
        <end position="425"/>
    </location>
</feature>
<feature type="region of interest" description="Disordered" evidence="1">
    <location>
        <begin position="526"/>
        <end position="572"/>
    </location>
</feature>
<protein>
    <submittedName>
        <fullName evidence="3">Uncharacterized protein</fullName>
    </submittedName>
</protein>
<keyword evidence="2" id="KW-0812">Transmembrane</keyword>
<keyword evidence="4" id="KW-1185">Reference proteome</keyword>
<reference evidence="3 4" key="1">
    <citation type="submission" date="2015-07" db="EMBL/GenBank/DDBJ databases">
        <authorList>
            <person name="Noorani M."/>
        </authorList>
    </citation>
    <scope>NUCLEOTIDE SEQUENCE [LARGE SCALE GENOMIC DNA]</scope>
    <source>
        <strain evidence="3">BBA 69670</strain>
    </source>
</reference>
<dbReference type="Proteomes" id="UP000044841">
    <property type="component" value="Unassembled WGS sequence"/>
</dbReference>
<dbReference type="AlphaFoldDB" id="A0A0K6FVK4"/>
<keyword evidence="2" id="KW-0472">Membrane</keyword>
<dbReference type="PANTHER" id="PTHR36840">
    <property type="entry name" value="BLL5714 PROTEIN"/>
    <property type="match status" value="1"/>
</dbReference>
<dbReference type="InterPro" id="IPR010640">
    <property type="entry name" value="Low_temperature_requirement_A"/>
</dbReference>
<sequence length="572" mass="63021">MAHHADHDKPHRTIHQFGAGNIHFHGKTFEDHDSEHSHHYSLRSLIRPPIVRQWIHLGKIHREHTERVPSRLELFFDLVFVAIAHQLSEAVAENASAAGLAKFVLVFYPTWSLWSEFRNFVNASGTDDIIQRLAVLWLMALLVGYTANASAIQLGTPQSTEASTGAVHVALGDVLAEVSGEPSTSEAVAAHYARDPALVTATAFFLVAKFSRVALLLWYAVALPLFRPTFILQVAFQMFNFFIYLPLLFVRSPAAIIALASLGMATDYLLRYLGGIPIMLNNKIIKKLLKRATPEDLEARSKDVDPTVGVCAYEKSRERLAPYIPATNIEHFIERTAAFVVIVLGEVVLSVVYHATRADVGFKSIYGSAVSGLIIAFNFCWLYFDAECSHNFVHAMRRHWFTSITFTNLHFPLCASLILVSAATSRMTQHTEEVSSAIRWYFGGGLGVALISMALIGATHRGLDPTGTSRLGRFTQLGFRIAVGAIMICLPLSDMSPLNMLGTSAGLTSFLVVEETYGKLRRGEPLAKPTAAEQDAIDARESSAEERPAVTRVNSNLESGSMESGVKEIKTQ</sequence>
<evidence type="ECO:0000256" key="2">
    <source>
        <dbReference type="SAM" id="Phobius"/>
    </source>
</evidence>
<evidence type="ECO:0000256" key="1">
    <source>
        <dbReference type="SAM" id="MobiDB-lite"/>
    </source>
</evidence>
<dbReference type="Pfam" id="PF06772">
    <property type="entry name" value="LtrA"/>
    <property type="match status" value="1"/>
</dbReference>
<gene>
    <name evidence="3" type="ORF">RSOLAG22IIIB_08874</name>
</gene>
<feature type="transmembrane region" description="Helical" evidence="2">
    <location>
        <begin position="336"/>
        <end position="353"/>
    </location>
</feature>
<feature type="compositionally biased region" description="Basic and acidic residues" evidence="1">
    <location>
        <begin position="537"/>
        <end position="549"/>
    </location>
</feature>
<organism evidence="3 4">
    <name type="scientific">Rhizoctonia solani</name>
    <dbReference type="NCBI Taxonomy" id="456999"/>
    <lineage>
        <taxon>Eukaryota</taxon>
        <taxon>Fungi</taxon>
        <taxon>Dikarya</taxon>
        <taxon>Basidiomycota</taxon>
        <taxon>Agaricomycotina</taxon>
        <taxon>Agaricomycetes</taxon>
        <taxon>Cantharellales</taxon>
        <taxon>Ceratobasidiaceae</taxon>
        <taxon>Rhizoctonia</taxon>
    </lineage>
</organism>
<accession>A0A0K6FVK4</accession>
<dbReference type="EMBL" id="CYGV01001090">
    <property type="protein sequence ID" value="CUA70032.1"/>
    <property type="molecule type" value="Genomic_DNA"/>
</dbReference>
<feature type="transmembrane region" description="Helical" evidence="2">
    <location>
        <begin position="134"/>
        <end position="154"/>
    </location>
</feature>